<evidence type="ECO:0000313" key="3">
    <source>
        <dbReference type="Proteomes" id="UP000225277"/>
    </source>
</evidence>
<dbReference type="AlphaFoldDB" id="A0A2D3VAV2"/>
<evidence type="ECO:0000259" key="1">
    <source>
        <dbReference type="PROSITE" id="PS50191"/>
    </source>
</evidence>
<dbReference type="Proteomes" id="UP000225277">
    <property type="component" value="Unassembled WGS sequence"/>
</dbReference>
<proteinExistence type="predicted"/>
<dbReference type="Pfam" id="PF00650">
    <property type="entry name" value="CRAL_TRIO"/>
    <property type="match status" value="1"/>
</dbReference>
<dbReference type="RefSeq" id="XP_023627695.1">
    <property type="nucleotide sequence ID" value="XM_023771927.1"/>
</dbReference>
<dbReference type="PANTHER" id="PTHR45824">
    <property type="entry name" value="GH16843P"/>
    <property type="match status" value="1"/>
</dbReference>
<dbReference type="PANTHER" id="PTHR45824:SF29">
    <property type="entry name" value="GH16843P"/>
    <property type="match status" value="1"/>
</dbReference>
<keyword evidence="3" id="KW-1185">Reference proteome</keyword>
<dbReference type="OrthoDB" id="75724at2759"/>
<dbReference type="Pfam" id="PF03765">
    <property type="entry name" value="CRAL_TRIO_N"/>
    <property type="match status" value="1"/>
</dbReference>
<feature type="domain" description="CRAL-TRIO" evidence="1">
    <location>
        <begin position="97"/>
        <end position="253"/>
    </location>
</feature>
<dbReference type="EMBL" id="FJUY01000010">
    <property type="protein sequence ID" value="CZT20806.1"/>
    <property type="molecule type" value="Genomic_DNA"/>
</dbReference>
<name>A0A2D3VAV2_9PEZI</name>
<dbReference type="PROSITE" id="PS50191">
    <property type="entry name" value="CRAL_TRIO"/>
    <property type="match status" value="1"/>
</dbReference>
<dbReference type="GO" id="GO:0008526">
    <property type="term" value="F:phosphatidylinositol transfer activity"/>
    <property type="evidence" value="ECO:0007669"/>
    <property type="project" value="TreeGrafter"/>
</dbReference>
<dbReference type="Gene3D" id="3.40.525.10">
    <property type="entry name" value="CRAL-TRIO lipid binding domain"/>
    <property type="match status" value="1"/>
</dbReference>
<dbReference type="InterPro" id="IPR001251">
    <property type="entry name" value="CRAL-TRIO_dom"/>
</dbReference>
<dbReference type="SMART" id="SM00516">
    <property type="entry name" value="SEC14"/>
    <property type="match status" value="1"/>
</dbReference>
<protein>
    <submittedName>
        <fullName evidence="2">Related to PDR16 protein</fullName>
    </submittedName>
</protein>
<dbReference type="SUPFAM" id="SSF46938">
    <property type="entry name" value="CRAL/TRIO N-terminal domain"/>
    <property type="match status" value="1"/>
</dbReference>
<dbReference type="InterPro" id="IPR052578">
    <property type="entry name" value="PI_Transfer_CRAL-TRIO"/>
</dbReference>
<dbReference type="InterPro" id="IPR036865">
    <property type="entry name" value="CRAL-TRIO_dom_sf"/>
</dbReference>
<organism evidence="2 3">
    <name type="scientific">Ramularia collo-cygni</name>
    <dbReference type="NCBI Taxonomy" id="112498"/>
    <lineage>
        <taxon>Eukaryota</taxon>
        <taxon>Fungi</taxon>
        <taxon>Dikarya</taxon>
        <taxon>Ascomycota</taxon>
        <taxon>Pezizomycotina</taxon>
        <taxon>Dothideomycetes</taxon>
        <taxon>Dothideomycetidae</taxon>
        <taxon>Mycosphaerellales</taxon>
        <taxon>Mycosphaerellaceae</taxon>
        <taxon>Ramularia</taxon>
    </lineage>
</organism>
<dbReference type="SMART" id="SM01100">
    <property type="entry name" value="CRAL_TRIO_N"/>
    <property type="match status" value="1"/>
</dbReference>
<dbReference type="GeneID" id="35601797"/>
<dbReference type="SUPFAM" id="SSF52087">
    <property type="entry name" value="CRAL/TRIO domain"/>
    <property type="match status" value="1"/>
</dbReference>
<sequence>MKTSMDVHDEPLIEILPGPTLTAEQELKYDTLLGLASQWNQSFDGSPLAEHERRWITRECLIRYLRACKWITEHSLARLKATILWRREQRIDDLTAEGPMLEELSTGRLIPLGYDKTGRPCLYYNLLKDTPELSHVHLSHLFFMTERAIDMMHPGVESITVIIDLRGASRSLMPSMTKLRAYIAAFQEHNPERLGLAILPTAIPWWFNSLWKIMRLFIDPAVKKKIKLNREASHYITKDQLWTDHGGSLDFELDDDYWDEFLGEAGKRRGEYVKRWEAAGKRLGESEEYLRGGGRFDDGFGINLTMVACVIENESC</sequence>
<gene>
    <name evidence="2" type="ORF">RCC_06664</name>
</gene>
<dbReference type="InterPro" id="IPR036273">
    <property type="entry name" value="CRAL/TRIO_N_dom_sf"/>
</dbReference>
<accession>A0A2D3VAV2</accession>
<reference evidence="2 3" key="1">
    <citation type="submission" date="2016-03" db="EMBL/GenBank/DDBJ databases">
        <authorList>
            <person name="Ploux O."/>
        </authorList>
    </citation>
    <scope>NUCLEOTIDE SEQUENCE [LARGE SCALE GENOMIC DNA]</scope>
    <source>
        <strain evidence="2 3">URUG2</strain>
    </source>
</reference>
<evidence type="ECO:0000313" key="2">
    <source>
        <dbReference type="EMBL" id="CZT20806.1"/>
    </source>
</evidence>
<dbReference type="CDD" id="cd00170">
    <property type="entry name" value="SEC14"/>
    <property type="match status" value="1"/>
</dbReference>
<dbReference type="InterPro" id="IPR011074">
    <property type="entry name" value="CRAL/TRIO_N_dom"/>
</dbReference>